<feature type="binding site" evidence="2">
    <location>
        <position position="183"/>
    </location>
    <ligand>
        <name>ATP</name>
        <dbReference type="ChEBI" id="CHEBI:30616"/>
    </ligand>
</feature>
<feature type="compositionally biased region" description="Polar residues" evidence="3">
    <location>
        <begin position="64"/>
        <end position="73"/>
    </location>
</feature>
<dbReference type="GO" id="GO:0043539">
    <property type="term" value="F:protein serine/threonine kinase activator activity"/>
    <property type="evidence" value="ECO:0007669"/>
    <property type="project" value="InterPro"/>
</dbReference>
<dbReference type="Gene3D" id="1.10.510.10">
    <property type="entry name" value="Transferase(Phosphotransferase) domain 1"/>
    <property type="match status" value="1"/>
</dbReference>
<dbReference type="Pfam" id="PF00069">
    <property type="entry name" value="Pkinase"/>
    <property type="match status" value="1"/>
</dbReference>
<accession>A0A238FEY0</accession>
<feature type="compositionally biased region" description="Low complexity" evidence="3">
    <location>
        <begin position="7"/>
        <end position="22"/>
    </location>
</feature>
<dbReference type="GO" id="GO:0004672">
    <property type="term" value="F:protein kinase activity"/>
    <property type="evidence" value="ECO:0007669"/>
    <property type="project" value="InterPro"/>
</dbReference>
<feature type="compositionally biased region" description="Low complexity" evidence="3">
    <location>
        <begin position="545"/>
        <end position="558"/>
    </location>
</feature>
<comment type="similarity">
    <text evidence="1">Belongs to the protein kinase superfamily. STE Ser/Thr protein kinase family. STE20 subfamily.</text>
</comment>
<proteinExistence type="inferred from homology"/>
<dbReference type="InterPro" id="IPR011009">
    <property type="entry name" value="Kinase-like_dom_sf"/>
</dbReference>
<evidence type="ECO:0000256" key="2">
    <source>
        <dbReference type="PROSITE-ProRule" id="PRU10141"/>
    </source>
</evidence>
<feature type="region of interest" description="Disordered" evidence="3">
    <location>
        <begin position="1"/>
        <end position="90"/>
    </location>
</feature>
<dbReference type="SUPFAM" id="SSF56112">
    <property type="entry name" value="Protein kinase-like (PK-like)"/>
    <property type="match status" value="1"/>
</dbReference>
<dbReference type="InterPro" id="IPR000719">
    <property type="entry name" value="Prot_kinase_dom"/>
</dbReference>
<feature type="compositionally biased region" description="Low complexity" evidence="3">
    <location>
        <begin position="612"/>
        <end position="621"/>
    </location>
</feature>
<organism evidence="5 6">
    <name type="scientific">Microbotryum intermedium</name>
    <dbReference type="NCBI Taxonomy" id="269621"/>
    <lineage>
        <taxon>Eukaryota</taxon>
        <taxon>Fungi</taxon>
        <taxon>Dikarya</taxon>
        <taxon>Basidiomycota</taxon>
        <taxon>Pucciniomycotina</taxon>
        <taxon>Microbotryomycetes</taxon>
        <taxon>Microbotryales</taxon>
        <taxon>Microbotryaceae</taxon>
        <taxon>Microbotryum</taxon>
    </lineage>
</organism>
<dbReference type="PANTHER" id="PTHR48014:SF21">
    <property type="entry name" value="SERINE_THREONINE-PROTEIN KINASE FRAY2"/>
    <property type="match status" value="1"/>
</dbReference>
<feature type="compositionally biased region" description="Low complexity" evidence="3">
    <location>
        <begin position="42"/>
        <end position="63"/>
    </location>
</feature>
<keyword evidence="2" id="KW-0067">ATP-binding</keyword>
<gene>
    <name evidence="5" type="ORF">BQ2448_1828</name>
</gene>
<dbReference type="GO" id="GO:0005524">
    <property type="term" value="F:ATP binding"/>
    <property type="evidence" value="ECO:0007669"/>
    <property type="project" value="UniProtKB-UniRule"/>
</dbReference>
<dbReference type="Proteomes" id="UP000198372">
    <property type="component" value="Unassembled WGS sequence"/>
</dbReference>
<dbReference type="OrthoDB" id="248923at2759"/>
<keyword evidence="2" id="KW-0547">Nucleotide-binding</keyword>
<dbReference type="SMART" id="SM00220">
    <property type="entry name" value="S_TKc"/>
    <property type="match status" value="1"/>
</dbReference>
<dbReference type="InterPro" id="IPR017441">
    <property type="entry name" value="Protein_kinase_ATP_BS"/>
</dbReference>
<feature type="compositionally biased region" description="Polar residues" evidence="3">
    <location>
        <begin position="24"/>
        <end position="41"/>
    </location>
</feature>
<dbReference type="PROSITE" id="PS00107">
    <property type="entry name" value="PROTEIN_KINASE_ATP"/>
    <property type="match status" value="1"/>
</dbReference>
<feature type="domain" description="Protein kinase" evidence="4">
    <location>
        <begin position="144"/>
        <end position="424"/>
    </location>
</feature>
<evidence type="ECO:0000259" key="4">
    <source>
        <dbReference type="PROSITE" id="PS50011"/>
    </source>
</evidence>
<dbReference type="STRING" id="269621.A0A238FEY0"/>
<evidence type="ECO:0000256" key="3">
    <source>
        <dbReference type="SAM" id="MobiDB-lite"/>
    </source>
</evidence>
<dbReference type="InterPro" id="IPR047173">
    <property type="entry name" value="STRAD_A/B-like"/>
</dbReference>
<feature type="region of interest" description="Disordered" evidence="3">
    <location>
        <begin position="468"/>
        <end position="630"/>
    </location>
</feature>
<reference evidence="6" key="1">
    <citation type="submission" date="2016-09" db="EMBL/GenBank/DDBJ databases">
        <authorList>
            <person name="Jeantristanb JTB J.-T."/>
            <person name="Ricardo R."/>
        </authorList>
    </citation>
    <scope>NUCLEOTIDE SEQUENCE [LARGE SCALE GENOMIC DNA]</scope>
</reference>
<protein>
    <submittedName>
        <fullName evidence="5">BQ2448_1828 protein</fullName>
    </submittedName>
</protein>
<name>A0A238FEY0_9BASI</name>
<dbReference type="PANTHER" id="PTHR48014">
    <property type="entry name" value="SERINE/THREONINE-PROTEIN KINASE FRAY2"/>
    <property type="match status" value="1"/>
</dbReference>
<feature type="compositionally biased region" description="Gly residues" evidence="3">
    <location>
        <begin position="570"/>
        <end position="584"/>
    </location>
</feature>
<dbReference type="AlphaFoldDB" id="A0A238FEY0"/>
<evidence type="ECO:0000313" key="6">
    <source>
        <dbReference type="Proteomes" id="UP000198372"/>
    </source>
</evidence>
<dbReference type="PROSITE" id="PS50011">
    <property type="entry name" value="PROTEIN_KINASE_DOM"/>
    <property type="match status" value="1"/>
</dbReference>
<dbReference type="EMBL" id="FMSP01000005">
    <property type="protein sequence ID" value="SCV70434.1"/>
    <property type="molecule type" value="Genomic_DNA"/>
</dbReference>
<evidence type="ECO:0000313" key="5">
    <source>
        <dbReference type="EMBL" id="SCV70434.1"/>
    </source>
</evidence>
<keyword evidence="6" id="KW-1185">Reference proteome</keyword>
<sequence length="641" mass="68118">MATTTQSSPSAPAAGRSAKRASWLSRSTSSAKASLQNMANKTSTSSSSSSSSSYSSSSSSYSTPLTTIPSASTSANVPAPPLPSSASSFSSSSSLLSRASSIKGKGKAKSSDLHLTPASVSIPNVILGAVKDDWPLYSCRPEDYDIGQPIGFGSSAIVHLATYCPVELNGDASRPTPIPCAVKIIDVDKLSSVGDIDRLRRETQLMALSKHPNVLRVRGEWIGGSKLYIACRYMSPGSLLDISRYAHPDGFDETVIATVLKQTLEGLVYLHQNGWLHRDVKAANLLVDDDGTVLLADFGVSSSLFHESSLGTTSKEESEAKLFSTRKSFVGTPCWMAPEIVERKAYDSKADIWSLGITALELAHGRAPNSLYPPAKVLSKTVIDAPPTLEGSHSKHFRDLIQSCLNKDPNQRPTAHQLLSHPFIKSQAKKKSHLVSTILSDLPPLERRQNRRRLSVITRTRHDSSLSWDFNSTVISPQGGKPPNGQNRRGGEGYATPPPSPWSSITTANSGADSDPFAKFDSGGTPESSMGRNWPGHSLERTRETSAATTGSASASGNHSHRRAISFELGDGGMRSPVGGGGSGPTSPKRGSGILLSPSGTGTFNGKGLGSEVQTQESVTMTEEEVTREEEVDVMARALVI</sequence>
<evidence type="ECO:0000256" key="1">
    <source>
        <dbReference type="ARBA" id="ARBA00008874"/>
    </source>
</evidence>